<name>A0AAD0E6C8_9ACTN</name>
<dbReference type="RefSeq" id="WP_190286200.1">
    <property type="nucleotide sequence ID" value="NZ_CP016770.1"/>
</dbReference>
<feature type="transmembrane region" description="Helical" evidence="10">
    <location>
        <begin position="61"/>
        <end position="81"/>
    </location>
</feature>
<dbReference type="AlphaFoldDB" id="A0AAD0E6C8"/>
<keyword evidence="5 10" id="KW-0472">Membrane</keyword>
<proteinExistence type="inferred from homology"/>
<protein>
    <recommendedName>
        <fullName evidence="10">Fluoride-specific ion channel FluC</fullName>
    </recommendedName>
</protein>
<feature type="transmembrane region" description="Helical" evidence="10">
    <location>
        <begin position="28"/>
        <end position="49"/>
    </location>
</feature>
<evidence type="ECO:0000256" key="7">
    <source>
        <dbReference type="ARBA" id="ARBA00035120"/>
    </source>
</evidence>
<dbReference type="GO" id="GO:0005886">
    <property type="term" value="C:plasma membrane"/>
    <property type="evidence" value="ECO:0007669"/>
    <property type="project" value="UniProtKB-SubCell"/>
</dbReference>
<dbReference type="Pfam" id="PF02537">
    <property type="entry name" value="CRCB"/>
    <property type="match status" value="1"/>
</dbReference>
<evidence type="ECO:0000313" key="11">
    <source>
        <dbReference type="EMBL" id="ASY12605.1"/>
    </source>
</evidence>
<keyword evidence="10" id="KW-0915">Sodium</keyword>
<dbReference type="GO" id="GO:0140114">
    <property type="term" value="P:cellular detoxification of fluoride"/>
    <property type="evidence" value="ECO:0007669"/>
    <property type="project" value="UniProtKB-UniRule"/>
</dbReference>
<sequence length="117" mass="12626">MRAVWLVSLGGILGSLTRWFLSLLIPSSGLGTLAANLLGVTLAMVFMVFMERRGITELRYFLLPGFCGGLSTFSAVTYEAVAPEEAGLTYLLVNIVASLAVAHFSLKAARRFVKVRA</sequence>
<comment type="activity regulation">
    <text evidence="10">Na(+) is not transported, but it plays an essential structural role and its presence is essential for fluoride channel function.</text>
</comment>
<evidence type="ECO:0000256" key="8">
    <source>
        <dbReference type="ARBA" id="ARBA00035585"/>
    </source>
</evidence>
<accession>A0AAD0E6C8</accession>
<comment type="subcellular location">
    <subcellularLocation>
        <location evidence="1 10">Cell membrane</location>
        <topology evidence="1 10">Multi-pass membrane protein</topology>
    </subcellularLocation>
</comment>
<evidence type="ECO:0000256" key="4">
    <source>
        <dbReference type="ARBA" id="ARBA00022989"/>
    </source>
</evidence>
<keyword evidence="12" id="KW-1185">Reference proteome</keyword>
<comment type="catalytic activity">
    <reaction evidence="8">
        <text>fluoride(in) = fluoride(out)</text>
        <dbReference type="Rhea" id="RHEA:76159"/>
        <dbReference type="ChEBI" id="CHEBI:17051"/>
    </reaction>
    <physiologicalReaction direction="left-to-right" evidence="8">
        <dbReference type="Rhea" id="RHEA:76160"/>
    </physiologicalReaction>
</comment>
<evidence type="ECO:0000256" key="5">
    <source>
        <dbReference type="ARBA" id="ARBA00023136"/>
    </source>
</evidence>
<evidence type="ECO:0000313" key="12">
    <source>
        <dbReference type="Proteomes" id="UP000217216"/>
    </source>
</evidence>
<comment type="function">
    <text evidence="9 10">Fluoride-specific ion channel. Important for reducing fluoride concentration in the cell, thus reducing its toxicity.</text>
</comment>
<dbReference type="PANTHER" id="PTHR28259">
    <property type="entry name" value="FLUORIDE EXPORT PROTEIN 1-RELATED"/>
    <property type="match status" value="1"/>
</dbReference>
<dbReference type="EMBL" id="CP016770">
    <property type="protein sequence ID" value="ASY12605.1"/>
    <property type="molecule type" value="Genomic_DNA"/>
</dbReference>
<keyword evidence="10" id="KW-0813">Transport</keyword>
<organism evidence="11 12">
    <name type="scientific">Candidatus Planktophila dulcis</name>
    <dbReference type="NCBI Taxonomy" id="1884914"/>
    <lineage>
        <taxon>Bacteria</taxon>
        <taxon>Bacillati</taxon>
        <taxon>Actinomycetota</taxon>
        <taxon>Actinomycetes</taxon>
        <taxon>Candidatus Nanopelagicales</taxon>
        <taxon>Candidatus Nanopelagicaceae</taxon>
        <taxon>Candidatus Planktophila</taxon>
    </lineage>
</organism>
<feature type="transmembrane region" description="Helical" evidence="10">
    <location>
        <begin position="87"/>
        <end position="106"/>
    </location>
</feature>
<dbReference type="HAMAP" id="MF_00454">
    <property type="entry name" value="FluC"/>
    <property type="match status" value="1"/>
</dbReference>
<evidence type="ECO:0000256" key="9">
    <source>
        <dbReference type="ARBA" id="ARBA00049940"/>
    </source>
</evidence>
<dbReference type="KEGG" id="plak:A1s21155_06710"/>
<reference evidence="11 12" key="1">
    <citation type="submission" date="2016-07" db="EMBL/GenBank/DDBJ databases">
        <title>High microdiversification within the ubiquitous acI lineage of Actinobacteria.</title>
        <authorList>
            <person name="Neuenschwander S.M."/>
            <person name="Salcher M."/>
            <person name="Ghai R."/>
            <person name="Pernthaler J."/>
        </authorList>
    </citation>
    <scope>NUCLEOTIDE SEQUENCE [LARGE SCALE GENOMIC DNA]</scope>
    <source>
        <strain evidence="11">MMS-21-155</strain>
    </source>
</reference>
<evidence type="ECO:0000256" key="1">
    <source>
        <dbReference type="ARBA" id="ARBA00004651"/>
    </source>
</evidence>
<keyword evidence="3 10" id="KW-0812">Transmembrane</keyword>
<feature type="binding site" evidence="10">
    <location>
        <position position="71"/>
    </location>
    <ligand>
        <name>Na(+)</name>
        <dbReference type="ChEBI" id="CHEBI:29101"/>
        <note>structural</note>
    </ligand>
</feature>
<feature type="binding site" evidence="10">
    <location>
        <position position="68"/>
    </location>
    <ligand>
        <name>Na(+)</name>
        <dbReference type="ChEBI" id="CHEBI:29101"/>
        <note>structural</note>
    </ligand>
</feature>
<dbReference type="GO" id="GO:0062054">
    <property type="term" value="F:fluoride channel activity"/>
    <property type="evidence" value="ECO:0007669"/>
    <property type="project" value="UniProtKB-UniRule"/>
</dbReference>
<keyword evidence="6 10" id="KW-0407">Ion channel</keyword>
<evidence type="ECO:0000256" key="6">
    <source>
        <dbReference type="ARBA" id="ARBA00023303"/>
    </source>
</evidence>
<gene>
    <name evidence="10" type="primary">fluC</name>
    <name evidence="10" type="synonym">crcB</name>
    <name evidence="11" type="ORF">A1s21155_06710</name>
</gene>
<evidence type="ECO:0000256" key="10">
    <source>
        <dbReference type="HAMAP-Rule" id="MF_00454"/>
    </source>
</evidence>
<dbReference type="InterPro" id="IPR003691">
    <property type="entry name" value="FluC"/>
</dbReference>
<keyword evidence="10" id="KW-0479">Metal-binding</keyword>
<comment type="similarity">
    <text evidence="7 10">Belongs to the fluoride channel Fluc/FEX (TC 1.A.43) family.</text>
</comment>
<dbReference type="PANTHER" id="PTHR28259:SF1">
    <property type="entry name" value="FLUORIDE EXPORT PROTEIN 1-RELATED"/>
    <property type="match status" value="1"/>
</dbReference>
<dbReference type="GO" id="GO:0046872">
    <property type="term" value="F:metal ion binding"/>
    <property type="evidence" value="ECO:0007669"/>
    <property type="project" value="UniProtKB-KW"/>
</dbReference>
<keyword evidence="2 10" id="KW-1003">Cell membrane</keyword>
<keyword evidence="4 10" id="KW-1133">Transmembrane helix</keyword>
<evidence type="ECO:0000256" key="3">
    <source>
        <dbReference type="ARBA" id="ARBA00022692"/>
    </source>
</evidence>
<keyword evidence="10" id="KW-0406">Ion transport</keyword>
<dbReference type="Proteomes" id="UP000217216">
    <property type="component" value="Chromosome"/>
</dbReference>
<dbReference type="GeneID" id="300657858"/>
<evidence type="ECO:0000256" key="2">
    <source>
        <dbReference type="ARBA" id="ARBA00022475"/>
    </source>
</evidence>